<dbReference type="Gene3D" id="3.40.50.1000">
    <property type="entry name" value="HAD superfamily/HAD-like"/>
    <property type="match status" value="1"/>
</dbReference>
<comment type="subcellular location">
    <subcellularLocation>
        <location evidence="1 7">Cytoplasm</location>
    </subcellularLocation>
</comment>
<evidence type="ECO:0000313" key="9">
    <source>
        <dbReference type="Proteomes" id="UP001252270"/>
    </source>
</evidence>
<dbReference type="PANTHER" id="PTHR42891:SF1">
    <property type="entry name" value="D-GLYCERO-BETA-D-MANNO-HEPTOSE-1,7-BISPHOSPHATE 7-PHOSPHATASE"/>
    <property type="match status" value="1"/>
</dbReference>
<evidence type="ECO:0000256" key="5">
    <source>
        <dbReference type="ARBA" id="ARBA00023277"/>
    </source>
</evidence>
<evidence type="ECO:0000256" key="3">
    <source>
        <dbReference type="ARBA" id="ARBA00022723"/>
    </source>
</evidence>
<comment type="caution">
    <text evidence="8">The sequence shown here is derived from an EMBL/GenBank/DDBJ whole genome shotgun (WGS) entry which is preliminary data.</text>
</comment>
<dbReference type="Proteomes" id="UP001252270">
    <property type="component" value="Unassembled WGS sequence"/>
</dbReference>
<accession>A0ABU1GNR3</accession>
<dbReference type="Pfam" id="PF13242">
    <property type="entry name" value="Hydrolase_like"/>
    <property type="match status" value="1"/>
</dbReference>
<dbReference type="NCBIfam" id="TIGR01662">
    <property type="entry name" value="HAD-SF-IIIA"/>
    <property type="match status" value="1"/>
</dbReference>
<dbReference type="SUPFAM" id="SSF56784">
    <property type="entry name" value="HAD-like"/>
    <property type="match status" value="1"/>
</dbReference>
<dbReference type="PIRSF" id="PIRSF004682">
    <property type="entry name" value="GmhB"/>
    <property type="match status" value="1"/>
</dbReference>
<evidence type="ECO:0000256" key="4">
    <source>
        <dbReference type="ARBA" id="ARBA00022801"/>
    </source>
</evidence>
<dbReference type="InterPro" id="IPR023214">
    <property type="entry name" value="HAD_sf"/>
</dbReference>
<protein>
    <recommendedName>
        <fullName evidence="6 7">D,D-heptose 1,7-bisphosphate phosphatase</fullName>
        <ecNumber evidence="7">3.1.3.-</ecNumber>
    </recommendedName>
</protein>
<keyword evidence="3" id="KW-0479">Metal-binding</keyword>
<name>A0ABU1GNR3_9GAMM</name>
<dbReference type="NCBIfam" id="TIGR01656">
    <property type="entry name" value="Histidinol-ppas"/>
    <property type="match status" value="1"/>
</dbReference>
<reference evidence="8 9" key="1">
    <citation type="submission" date="2023-04" db="EMBL/GenBank/DDBJ databases">
        <title>A long-awaited taxogenomic arrangement of the family Halomonadaceae.</title>
        <authorList>
            <person name="De La Haba R."/>
            <person name="Chuvochina M."/>
            <person name="Wittouck S."/>
            <person name="Arahal D.R."/>
            <person name="Sanchez-Porro C."/>
            <person name="Hugenholtz P."/>
            <person name="Ventosa A."/>
        </authorList>
    </citation>
    <scope>NUCLEOTIDE SEQUENCE [LARGE SCALE GENOMIC DNA]</scope>
    <source>
        <strain evidence="8 9">DSM 17332</strain>
    </source>
</reference>
<keyword evidence="5 7" id="KW-0119">Carbohydrate metabolism</keyword>
<comment type="similarity">
    <text evidence="7">Belongs to the gmhB family.</text>
</comment>
<dbReference type="InterPro" id="IPR004446">
    <property type="entry name" value="Heptose_bisP_phosphatase"/>
</dbReference>
<evidence type="ECO:0000256" key="1">
    <source>
        <dbReference type="ARBA" id="ARBA00004496"/>
    </source>
</evidence>
<evidence type="ECO:0000256" key="6">
    <source>
        <dbReference type="ARBA" id="ARBA00031828"/>
    </source>
</evidence>
<organism evidence="8 9">
    <name type="scientific">Halomonas mongoliensis</name>
    <dbReference type="NCBI Taxonomy" id="321265"/>
    <lineage>
        <taxon>Bacteria</taxon>
        <taxon>Pseudomonadati</taxon>
        <taxon>Pseudomonadota</taxon>
        <taxon>Gammaproteobacteria</taxon>
        <taxon>Oceanospirillales</taxon>
        <taxon>Halomonadaceae</taxon>
        <taxon>Halomonas</taxon>
    </lineage>
</organism>
<dbReference type="EC" id="3.1.3.-" evidence="7"/>
<keyword evidence="9" id="KW-1185">Reference proteome</keyword>
<dbReference type="GO" id="GO:0034200">
    <property type="term" value="F:D-glycero-beta-D-manno-heptose 1,7-bisphosphate 7-phosphatase activity"/>
    <property type="evidence" value="ECO:0007669"/>
    <property type="project" value="UniProtKB-EC"/>
</dbReference>
<evidence type="ECO:0000256" key="7">
    <source>
        <dbReference type="PIRNR" id="PIRNR004682"/>
    </source>
</evidence>
<gene>
    <name evidence="8" type="primary">gmhB</name>
    <name evidence="8" type="ORF">QC820_12645</name>
</gene>
<dbReference type="RefSeq" id="WP_253447302.1">
    <property type="nucleotide sequence ID" value="NZ_JARWAL010000011.1"/>
</dbReference>
<keyword evidence="2 7" id="KW-0963">Cytoplasm</keyword>
<dbReference type="InterPro" id="IPR036412">
    <property type="entry name" value="HAD-like_sf"/>
</dbReference>
<dbReference type="EMBL" id="JARWAL010000011">
    <property type="protein sequence ID" value="MDR5893658.1"/>
    <property type="molecule type" value="Genomic_DNA"/>
</dbReference>
<evidence type="ECO:0000313" key="8">
    <source>
        <dbReference type="EMBL" id="MDR5893658.1"/>
    </source>
</evidence>
<dbReference type="InterPro" id="IPR006543">
    <property type="entry name" value="Histidinol-phos"/>
</dbReference>
<evidence type="ECO:0000256" key="2">
    <source>
        <dbReference type="ARBA" id="ARBA00022490"/>
    </source>
</evidence>
<dbReference type="PANTHER" id="PTHR42891">
    <property type="entry name" value="D-GLYCERO-BETA-D-MANNO-HEPTOSE-1,7-BISPHOSPHATE 7-PHOSPHATASE"/>
    <property type="match status" value="1"/>
</dbReference>
<dbReference type="InterPro" id="IPR006549">
    <property type="entry name" value="HAD-SF_hydro_IIIA"/>
</dbReference>
<sequence length="199" mass="21495">MPSPDRLVILDRDGVINRDSDDYVKSLAEWVPYPSAIDAIARLSRAGWTVAVATNQSGIARGYYDEATLAEMHAELNRLVRKAGGEVAHIAFCPHGPDDGCDCRKPLSGLLEQIRSALGMESLAGSWMVGDSLRDLQAGEPMGCRPALVRTGKGERTLAKHPELTAEDSEARVFDDLAAFVDWLLASTSAASGPLPHRR</sequence>
<dbReference type="NCBIfam" id="NF006506">
    <property type="entry name" value="PRK08942.1"/>
    <property type="match status" value="1"/>
</dbReference>
<keyword evidence="4 7" id="KW-0378">Hydrolase</keyword>
<proteinExistence type="inferred from homology"/>
<dbReference type="CDD" id="cd07503">
    <property type="entry name" value="HAD_HisB-N"/>
    <property type="match status" value="1"/>
</dbReference>